<dbReference type="PANTHER" id="PTHR45614:SF25">
    <property type="entry name" value="MYB PROTEIN"/>
    <property type="match status" value="1"/>
</dbReference>
<gene>
    <name evidence="4" type="ORF">FVE85_2388</name>
</gene>
<dbReference type="GO" id="GO:0000978">
    <property type="term" value="F:RNA polymerase II cis-regulatory region sequence-specific DNA binding"/>
    <property type="evidence" value="ECO:0007669"/>
    <property type="project" value="TreeGrafter"/>
</dbReference>
<dbReference type="CDD" id="cd00167">
    <property type="entry name" value="SANT"/>
    <property type="match status" value="2"/>
</dbReference>
<feature type="domain" description="Myb-like" evidence="2">
    <location>
        <begin position="231"/>
        <end position="281"/>
    </location>
</feature>
<dbReference type="PROSITE" id="PS51294">
    <property type="entry name" value="HTH_MYB"/>
    <property type="match status" value="2"/>
</dbReference>
<accession>A0A5J4Z091</accession>
<feature type="compositionally biased region" description="Polar residues" evidence="1">
    <location>
        <begin position="153"/>
        <end position="164"/>
    </location>
</feature>
<dbReference type="Pfam" id="PF00249">
    <property type="entry name" value="Myb_DNA-binding"/>
    <property type="match status" value="2"/>
</dbReference>
<dbReference type="SMART" id="SM00717">
    <property type="entry name" value="SANT"/>
    <property type="match status" value="2"/>
</dbReference>
<dbReference type="Gene3D" id="1.10.10.60">
    <property type="entry name" value="Homeodomain-like"/>
    <property type="match status" value="2"/>
</dbReference>
<organism evidence="4 5">
    <name type="scientific">Porphyridium purpureum</name>
    <name type="common">Red alga</name>
    <name type="synonym">Porphyridium cruentum</name>
    <dbReference type="NCBI Taxonomy" id="35688"/>
    <lineage>
        <taxon>Eukaryota</taxon>
        <taxon>Rhodophyta</taxon>
        <taxon>Bangiophyceae</taxon>
        <taxon>Porphyridiales</taxon>
        <taxon>Porphyridiaceae</taxon>
        <taxon>Porphyridium</taxon>
    </lineage>
</organism>
<evidence type="ECO:0000256" key="1">
    <source>
        <dbReference type="SAM" id="MobiDB-lite"/>
    </source>
</evidence>
<evidence type="ECO:0000259" key="2">
    <source>
        <dbReference type="PROSITE" id="PS50090"/>
    </source>
</evidence>
<dbReference type="Proteomes" id="UP000324585">
    <property type="component" value="Unassembled WGS sequence"/>
</dbReference>
<dbReference type="InterPro" id="IPR001005">
    <property type="entry name" value="SANT/Myb"/>
</dbReference>
<dbReference type="InterPro" id="IPR050560">
    <property type="entry name" value="MYB_TF"/>
</dbReference>
<evidence type="ECO:0000259" key="3">
    <source>
        <dbReference type="PROSITE" id="PS51294"/>
    </source>
</evidence>
<name>A0A5J4Z091_PORPP</name>
<dbReference type="GO" id="GO:0000981">
    <property type="term" value="F:DNA-binding transcription factor activity, RNA polymerase II-specific"/>
    <property type="evidence" value="ECO:0007669"/>
    <property type="project" value="TreeGrafter"/>
</dbReference>
<comment type="caution">
    <text evidence="4">The sequence shown here is derived from an EMBL/GenBank/DDBJ whole genome shotgun (WGS) entry which is preliminary data.</text>
</comment>
<feature type="compositionally biased region" description="Low complexity" evidence="1">
    <location>
        <begin position="374"/>
        <end position="385"/>
    </location>
</feature>
<feature type="compositionally biased region" description="Polar residues" evidence="1">
    <location>
        <begin position="269"/>
        <end position="282"/>
    </location>
</feature>
<evidence type="ECO:0000313" key="5">
    <source>
        <dbReference type="Proteomes" id="UP000324585"/>
    </source>
</evidence>
<keyword evidence="5" id="KW-1185">Reference proteome</keyword>
<dbReference type="InterPro" id="IPR009057">
    <property type="entry name" value="Homeodomain-like_sf"/>
</dbReference>
<feature type="domain" description="HTH myb-type" evidence="3">
    <location>
        <begin position="231"/>
        <end position="285"/>
    </location>
</feature>
<dbReference type="EMBL" id="VRMN01000003">
    <property type="protein sequence ID" value="KAA8496233.1"/>
    <property type="molecule type" value="Genomic_DNA"/>
</dbReference>
<feature type="region of interest" description="Disordered" evidence="1">
    <location>
        <begin position="268"/>
        <end position="450"/>
    </location>
</feature>
<proteinExistence type="predicted"/>
<feature type="domain" description="HTH myb-type" evidence="3">
    <location>
        <begin position="179"/>
        <end position="230"/>
    </location>
</feature>
<feature type="region of interest" description="Disordered" evidence="1">
    <location>
        <begin position="101"/>
        <end position="182"/>
    </location>
</feature>
<reference evidence="5" key="1">
    <citation type="journal article" date="2019" name="Nat. Commun.">
        <title>Expansion of phycobilisome linker gene families in mesophilic red algae.</title>
        <authorList>
            <person name="Lee J."/>
            <person name="Kim D."/>
            <person name="Bhattacharya D."/>
            <person name="Yoon H.S."/>
        </authorList>
    </citation>
    <scope>NUCLEOTIDE SEQUENCE [LARGE SCALE GENOMIC DNA]</scope>
    <source>
        <strain evidence="5">CCMP 1328</strain>
    </source>
</reference>
<feature type="compositionally biased region" description="Basic and acidic residues" evidence="1">
    <location>
        <begin position="387"/>
        <end position="399"/>
    </location>
</feature>
<protein>
    <submittedName>
        <fullName evidence="4">Transcription factor MYB3R-5</fullName>
    </submittedName>
</protein>
<dbReference type="AlphaFoldDB" id="A0A5J4Z091"/>
<dbReference type="PANTHER" id="PTHR45614">
    <property type="entry name" value="MYB PROTEIN-RELATED"/>
    <property type="match status" value="1"/>
</dbReference>
<dbReference type="OrthoDB" id="2143914at2759"/>
<dbReference type="GO" id="GO:0005634">
    <property type="term" value="C:nucleus"/>
    <property type="evidence" value="ECO:0007669"/>
    <property type="project" value="TreeGrafter"/>
</dbReference>
<dbReference type="PROSITE" id="PS50090">
    <property type="entry name" value="MYB_LIKE"/>
    <property type="match status" value="2"/>
</dbReference>
<feature type="compositionally biased region" description="Polar residues" evidence="1">
    <location>
        <begin position="498"/>
        <end position="515"/>
    </location>
</feature>
<dbReference type="InterPro" id="IPR017930">
    <property type="entry name" value="Myb_dom"/>
</dbReference>
<feature type="domain" description="Myb-like" evidence="2">
    <location>
        <begin position="173"/>
        <end position="230"/>
    </location>
</feature>
<sequence>MDRRRTKTCYSSPAESSRLIRVQGEDELELMPVEQQVNDVKMQRSGTSMTAAGTFVIQSSGSAKRIAAAVPGELRVDESHLNGEYAILSGALLGKVNTGLTANPDATQVWDGQVSPEPRREDSTLRAHGCNPAESTVAGASRVAPPGTHGSAGPSSSVNMSSDHLANGLRPRKTNSGPRSWTNAEDQCLRGLMSEFDNASDLKTKIWSKVAESIPGRSGKQCRERWLNQLQPGIRRDQWTPEEEQKLLDLQAIHGNKWVLIASELPGRTDNNVKNHWNSGLRKQQRRQKAQSEKPSPIAAPAAMGSVQPLKRNEARAPSLPPSGSGSGSDTNQNHQPRAVGPEKVTGNGRSRRATTLAQPSNPVPILGHEGDASRAGASTTSAARQRNREAPKTSKRDAMSNGAPVIATETSRPSPEDAERDRLAPTQLNPDAEFFTPDPKRRCMGRGDSLDNAGQLDTLATAAAAKSQMSSSPITPGIVEGQTISSSGSAPFRRTAGLQNSEKSSTRNALTFSD</sequence>
<dbReference type="SUPFAM" id="SSF46689">
    <property type="entry name" value="Homeodomain-like"/>
    <property type="match status" value="2"/>
</dbReference>
<feature type="compositionally biased region" description="Basic and acidic residues" evidence="1">
    <location>
        <begin position="415"/>
        <end position="424"/>
    </location>
</feature>
<evidence type="ECO:0000313" key="4">
    <source>
        <dbReference type="EMBL" id="KAA8496233.1"/>
    </source>
</evidence>
<feature type="region of interest" description="Disordered" evidence="1">
    <location>
        <begin position="468"/>
        <end position="515"/>
    </location>
</feature>